<keyword evidence="2" id="KW-0456">Lyase</keyword>
<reference evidence="2 3" key="1">
    <citation type="journal article" date="2014" name="Genome Announc.">
        <title>Draft Genome Sequence of Lutibaculum baratangense Strain AMV1T, Isolated from a Mud Volcano in Andamans, India.</title>
        <authorList>
            <person name="Singh A."/>
            <person name="Sreenivas A."/>
            <person name="Sathyanarayana Reddy G."/>
            <person name="Pinnaka A.K."/>
            <person name="Shivaji S."/>
        </authorList>
    </citation>
    <scope>NUCLEOTIDE SEQUENCE [LARGE SCALE GENOMIC DNA]</scope>
    <source>
        <strain evidence="2 3">AMV1</strain>
    </source>
</reference>
<dbReference type="RefSeq" id="WP_023433623.1">
    <property type="nucleotide sequence ID" value="NZ_AWXZ01000039.1"/>
</dbReference>
<keyword evidence="3" id="KW-1185">Reference proteome</keyword>
<evidence type="ECO:0000259" key="1">
    <source>
        <dbReference type="PROSITE" id="PS51819"/>
    </source>
</evidence>
<dbReference type="AlphaFoldDB" id="V4QUN0"/>
<dbReference type="PANTHER" id="PTHR36503:SF1">
    <property type="entry name" value="BLR2520 PROTEIN"/>
    <property type="match status" value="1"/>
</dbReference>
<feature type="domain" description="VOC" evidence="1">
    <location>
        <begin position="4"/>
        <end position="128"/>
    </location>
</feature>
<dbReference type="STRING" id="631454.N177_3505"/>
<dbReference type="SUPFAM" id="SSF54593">
    <property type="entry name" value="Glyoxalase/Bleomycin resistance protein/Dihydroxybiphenyl dioxygenase"/>
    <property type="match status" value="1"/>
</dbReference>
<dbReference type="Pfam" id="PF00903">
    <property type="entry name" value="Glyoxalase"/>
    <property type="match status" value="1"/>
</dbReference>
<protein>
    <submittedName>
        <fullName evidence="2">Lactoylglutathione lyase</fullName>
        <ecNumber evidence="2">4.4.1.5</ecNumber>
    </submittedName>
</protein>
<dbReference type="EC" id="4.4.1.5" evidence="2"/>
<name>V4QUN0_9HYPH</name>
<dbReference type="Proteomes" id="UP000017819">
    <property type="component" value="Unassembled WGS sequence"/>
</dbReference>
<evidence type="ECO:0000313" key="3">
    <source>
        <dbReference type="Proteomes" id="UP000017819"/>
    </source>
</evidence>
<sequence>MEQRLTLVTLAVDDVAAATAFYGRLGWRSHPSSVAGEISFFQLNGVALALFSRRGFADDTGRGVAAAGAPAATAIALNFPDRASVDTAYEEALAAGAGEVKRPVEAPWGGYSGYYADPDGHLWEVAHNPFWKLAPDGTVDLG</sequence>
<dbReference type="InterPro" id="IPR037523">
    <property type="entry name" value="VOC_core"/>
</dbReference>
<dbReference type="PANTHER" id="PTHR36503">
    <property type="entry name" value="BLR2520 PROTEIN"/>
    <property type="match status" value="1"/>
</dbReference>
<dbReference type="InterPro" id="IPR004360">
    <property type="entry name" value="Glyas_Fos-R_dOase_dom"/>
</dbReference>
<dbReference type="EMBL" id="AWXZ01000039">
    <property type="protein sequence ID" value="ESR23437.1"/>
    <property type="molecule type" value="Genomic_DNA"/>
</dbReference>
<dbReference type="PROSITE" id="PS51819">
    <property type="entry name" value="VOC"/>
    <property type="match status" value="1"/>
</dbReference>
<dbReference type="GO" id="GO:0004462">
    <property type="term" value="F:lactoylglutathione lyase activity"/>
    <property type="evidence" value="ECO:0007669"/>
    <property type="project" value="UniProtKB-EC"/>
</dbReference>
<dbReference type="eggNOG" id="COG0346">
    <property type="taxonomic scope" value="Bacteria"/>
</dbReference>
<dbReference type="PATRIC" id="fig|631454.5.peg.3465"/>
<proteinExistence type="predicted"/>
<evidence type="ECO:0000313" key="2">
    <source>
        <dbReference type="EMBL" id="ESR23437.1"/>
    </source>
</evidence>
<dbReference type="Gene3D" id="3.10.180.10">
    <property type="entry name" value="2,3-Dihydroxybiphenyl 1,2-Dioxygenase, domain 1"/>
    <property type="match status" value="1"/>
</dbReference>
<gene>
    <name evidence="2" type="ORF">N177_3505</name>
</gene>
<accession>V4QUN0</accession>
<organism evidence="2 3">
    <name type="scientific">Lutibaculum baratangense AMV1</name>
    <dbReference type="NCBI Taxonomy" id="631454"/>
    <lineage>
        <taxon>Bacteria</taxon>
        <taxon>Pseudomonadati</taxon>
        <taxon>Pseudomonadota</taxon>
        <taxon>Alphaproteobacteria</taxon>
        <taxon>Hyphomicrobiales</taxon>
        <taxon>Tepidamorphaceae</taxon>
        <taxon>Lutibaculum</taxon>
    </lineage>
</organism>
<comment type="caution">
    <text evidence="2">The sequence shown here is derived from an EMBL/GenBank/DDBJ whole genome shotgun (WGS) entry which is preliminary data.</text>
</comment>
<dbReference type="InterPro" id="IPR029068">
    <property type="entry name" value="Glyas_Bleomycin-R_OHBP_Dase"/>
</dbReference>
<dbReference type="OrthoDB" id="9798430at2"/>